<dbReference type="EMBL" id="UGNC01000009">
    <property type="protein sequence ID" value="STX08201.1"/>
    <property type="molecule type" value="Genomic_DNA"/>
</dbReference>
<keyword evidence="1" id="KW-0560">Oxidoreductase</keyword>
<evidence type="ECO:0000313" key="1">
    <source>
        <dbReference type="EMBL" id="STX08201.1"/>
    </source>
</evidence>
<dbReference type="EC" id="1.1.1.127" evidence="1"/>
<protein>
    <submittedName>
        <fullName evidence="1">Putative 2-deoxy-D-gluconate 3-dehydrogenase</fullName>
        <ecNumber evidence="1">1.1.1.127</ecNumber>
    </submittedName>
</protein>
<dbReference type="Proteomes" id="UP000255167">
    <property type="component" value="Unassembled WGS sequence"/>
</dbReference>
<organism evidence="1 2">
    <name type="scientific">Klebsiella pneumoniae</name>
    <dbReference type="NCBI Taxonomy" id="573"/>
    <lineage>
        <taxon>Bacteria</taxon>
        <taxon>Pseudomonadati</taxon>
        <taxon>Pseudomonadota</taxon>
        <taxon>Gammaproteobacteria</taxon>
        <taxon>Enterobacterales</taxon>
        <taxon>Enterobacteriaceae</taxon>
        <taxon>Klebsiella/Raoultella group</taxon>
        <taxon>Klebsiella</taxon>
        <taxon>Klebsiella pneumoniae complex</taxon>
    </lineage>
</organism>
<dbReference type="SUPFAM" id="SSF51735">
    <property type="entry name" value="NAD(P)-binding Rossmann-fold domains"/>
    <property type="match status" value="1"/>
</dbReference>
<reference evidence="1 2" key="1">
    <citation type="submission" date="2018-06" db="EMBL/GenBank/DDBJ databases">
        <authorList>
            <consortium name="Pathogen Informatics"/>
            <person name="Doyle S."/>
        </authorList>
    </citation>
    <scope>NUCLEOTIDE SEQUENCE [LARGE SCALE GENOMIC DNA]</scope>
    <source>
        <strain evidence="1 2">NCTC9617</strain>
    </source>
</reference>
<dbReference type="GO" id="GO:0047001">
    <property type="term" value="F:2-dehydro-3-deoxy-D-gluconate 5-dehydrogenase activity"/>
    <property type="evidence" value="ECO:0007669"/>
    <property type="project" value="UniProtKB-EC"/>
</dbReference>
<gene>
    <name evidence="1" type="primary">kduD_1</name>
    <name evidence="1" type="ORF">NCTC9617_07234</name>
</gene>
<evidence type="ECO:0000313" key="2">
    <source>
        <dbReference type="Proteomes" id="UP000255167"/>
    </source>
</evidence>
<proteinExistence type="predicted"/>
<dbReference type="Gene3D" id="3.40.50.720">
    <property type="entry name" value="NAD(P)-binding Rossmann-like Domain"/>
    <property type="match status" value="1"/>
</dbReference>
<accession>A0A378H8K8</accession>
<dbReference type="InterPro" id="IPR036291">
    <property type="entry name" value="NAD(P)-bd_dom_sf"/>
</dbReference>
<name>A0A378H8K8_KLEPN</name>
<sequence length="71" mass="7734">MVLNAFDLTGKVAIVTGCDTGLGQGMTLGLAQAGCDIVGINRKIPMIRPPRCWRWAAAFTPFRRISAKRMI</sequence>
<dbReference type="AlphaFoldDB" id="A0A378H8K8"/>